<sequence>MQKYDERLNKKFRYIIFFLVITIWAGLVKAQDPVFSQFYIDPIQVNPAFTGNTYNPKVSLSYRMQWPLIPFAYNTYSASYDQYFESVESGFGVNVLADNAGNGIYVHNKVALFYAYRARLKGDTYLKIGIEAAGVQNRIDWDKLIFFDQLDPEFGGISPGGTPYPTSEVQPDQLFKNYIDASVGMLLYNPKFYLGTSLKHVNTPSENFTNINSGLYSGLPLRVSLQAGAQIKINNYNIGGEETFISPNILYVKQGSSTQLNVGAYSNLGVFFLGAWYRHANENPDAVIFSTGITQGALKIGYSYDLTVSKLSSNSGGSHEIGISFLIGETKKRSDINDCFQLFR</sequence>
<comment type="caution">
    <text evidence="1">The sequence shown here is derived from an EMBL/GenBank/DDBJ whole genome shotgun (WGS) entry which is preliminary data.</text>
</comment>
<dbReference type="EMBL" id="BSOH01000027">
    <property type="protein sequence ID" value="GLR19356.1"/>
    <property type="molecule type" value="Genomic_DNA"/>
</dbReference>
<dbReference type="NCBIfam" id="TIGR03519">
    <property type="entry name" value="T9SS_PorP_fam"/>
    <property type="match status" value="1"/>
</dbReference>
<gene>
    <name evidence="1" type="ORF">GCM10007940_39720</name>
</gene>
<proteinExistence type="predicted"/>
<reference evidence="1" key="1">
    <citation type="journal article" date="2014" name="Int. J. Syst. Evol. Microbiol.">
        <title>Complete genome sequence of Corynebacterium casei LMG S-19264T (=DSM 44701T), isolated from a smear-ripened cheese.</title>
        <authorList>
            <consortium name="US DOE Joint Genome Institute (JGI-PGF)"/>
            <person name="Walter F."/>
            <person name="Albersmeier A."/>
            <person name="Kalinowski J."/>
            <person name="Ruckert C."/>
        </authorList>
    </citation>
    <scope>NUCLEOTIDE SEQUENCE</scope>
    <source>
        <strain evidence="1">NBRC 108769</strain>
    </source>
</reference>
<evidence type="ECO:0000313" key="2">
    <source>
        <dbReference type="Proteomes" id="UP001156666"/>
    </source>
</evidence>
<evidence type="ECO:0008006" key="3">
    <source>
        <dbReference type="Google" id="ProtNLM"/>
    </source>
</evidence>
<accession>A0AA37SUZ2</accession>
<protein>
    <recommendedName>
        <fullName evidence="3">Type IX secretion system membrane protein PorP/SprF</fullName>
    </recommendedName>
</protein>
<dbReference type="InterPro" id="IPR019861">
    <property type="entry name" value="PorP/SprF_Bacteroidetes"/>
</dbReference>
<dbReference type="AlphaFoldDB" id="A0AA37SUZ2"/>
<organism evidence="1 2">
    <name type="scientific">Portibacter lacus</name>
    <dbReference type="NCBI Taxonomy" id="1099794"/>
    <lineage>
        <taxon>Bacteria</taxon>
        <taxon>Pseudomonadati</taxon>
        <taxon>Bacteroidota</taxon>
        <taxon>Saprospiria</taxon>
        <taxon>Saprospirales</taxon>
        <taxon>Haliscomenobacteraceae</taxon>
        <taxon>Portibacter</taxon>
    </lineage>
</organism>
<keyword evidence="2" id="KW-1185">Reference proteome</keyword>
<reference evidence="1" key="2">
    <citation type="submission" date="2023-01" db="EMBL/GenBank/DDBJ databases">
        <title>Draft genome sequence of Portibacter lacus strain NBRC 108769.</title>
        <authorList>
            <person name="Sun Q."/>
            <person name="Mori K."/>
        </authorList>
    </citation>
    <scope>NUCLEOTIDE SEQUENCE</scope>
    <source>
        <strain evidence="1">NBRC 108769</strain>
    </source>
</reference>
<dbReference type="Pfam" id="PF11751">
    <property type="entry name" value="PorP_SprF"/>
    <property type="match status" value="1"/>
</dbReference>
<dbReference type="Proteomes" id="UP001156666">
    <property type="component" value="Unassembled WGS sequence"/>
</dbReference>
<evidence type="ECO:0000313" key="1">
    <source>
        <dbReference type="EMBL" id="GLR19356.1"/>
    </source>
</evidence>
<name>A0AA37SUZ2_9BACT</name>